<sequence>EEIKPEEKTEILDSSPNTKELENQSKEPSSERQFQDAEKATEDDEEACDDNDSEYEDVDDEEGEEIEEGHQASTSNQTANKAATDEDDERINIKPRRLPKKRDENEHSEGDEADDNQNATNA</sequence>
<accession>A0A8S3K4E5</accession>
<dbReference type="AlphaFoldDB" id="A0A8S3K4E5"/>
<proteinExistence type="predicted"/>
<evidence type="ECO:0000313" key="3">
    <source>
        <dbReference type="Proteomes" id="UP000681720"/>
    </source>
</evidence>
<evidence type="ECO:0000313" key="2">
    <source>
        <dbReference type="EMBL" id="CAF5226088.1"/>
    </source>
</evidence>
<evidence type="ECO:0000256" key="1">
    <source>
        <dbReference type="SAM" id="MobiDB-lite"/>
    </source>
</evidence>
<feature type="compositionally biased region" description="Basic and acidic residues" evidence="1">
    <location>
        <begin position="19"/>
        <end position="40"/>
    </location>
</feature>
<feature type="compositionally biased region" description="Basic and acidic residues" evidence="1">
    <location>
        <begin position="101"/>
        <end position="110"/>
    </location>
</feature>
<organism evidence="2 3">
    <name type="scientific">Rotaria magnacalcarata</name>
    <dbReference type="NCBI Taxonomy" id="392030"/>
    <lineage>
        <taxon>Eukaryota</taxon>
        <taxon>Metazoa</taxon>
        <taxon>Spiralia</taxon>
        <taxon>Gnathifera</taxon>
        <taxon>Rotifera</taxon>
        <taxon>Eurotatoria</taxon>
        <taxon>Bdelloidea</taxon>
        <taxon>Philodinida</taxon>
        <taxon>Philodinidae</taxon>
        <taxon>Rotaria</taxon>
    </lineage>
</organism>
<feature type="compositionally biased region" description="Acidic residues" evidence="1">
    <location>
        <begin position="41"/>
        <end position="67"/>
    </location>
</feature>
<protein>
    <submittedName>
        <fullName evidence="2">Uncharacterized protein</fullName>
    </submittedName>
</protein>
<feature type="region of interest" description="Disordered" evidence="1">
    <location>
        <begin position="1"/>
        <end position="122"/>
    </location>
</feature>
<feature type="non-terminal residue" evidence="2">
    <location>
        <position position="122"/>
    </location>
</feature>
<dbReference type="Proteomes" id="UP000681720">
    <property type="component" value="Unassembled WGS sequence"/>
</dbReference>
<feature type="non-terminal residue" evidence="2">
    <location>
        <position position="1"/>
    </location>
</feature>
<comment type="caution">
    <text evidence="2">The sequence shown here is derived from an EMBL/GenBank/DDBJ whole genome shotgun (WGS) entry which is preliminary data.</text>
</comment>
<name>A0A8S3K4E5_9BILA</name>
<dbReference type="EMBL" id="CAJOBJ010377425">
    <property type="protein sequence ID" value="CAF5226088.1"/>
    <property type="molecule type" value="Genomic_DNA"/>
</dbReference>
<gene>
    <name evidence="2" type="ORF">GIL414_LOCUS86932</name>
</gene>
<reference evidence="2" key="1">
    <citation type="submission" date="2021-02" db="EMBL/GenBank/DDBJ databases">
        <authorList>
            <person name="Nowell W R."/>
        </authorList>
    </citation>
    <scope>NUCLEOTIDE SEQUENCE</scope>
</reference>
<feature type="compositionally biased region" description="Basic and acidic residues" evidence="1">
    <location>
        <begin position="1"/>
        <end position="11"/>
    </location>
</feature>
<feature type="compositionally biased region" description="Polar residues" evidence="1">
    <location>
        <begin position="71"/>
        <end position="81"/>
    </location>
</feature>